<dbReference type="InterPro" id="IPR044730">
    <property type="entry name" value="RNase_H-like_dom_plant"/>
</dbReference>
<dbReference type="Proteomes" id="UP000235220">
    <property type="component" value="Chromosome 6"/>
</dbReference>
<protein>
    <submittedName>
        <fullName evidence="2">Uncharacterized protein LOC108982795</fullName>
    </submittedName>
</protein>
<dbReference type="RefSeq" id="XP_018809803.1">
    <property type="nucleotide sequence ID" value="XM_018954258.1"/>
</dbReference>
<proteinExistence type="predicted"/>
<dbReference type="PANTHER" id="PTHR47723:SF19">
    <property type="entry name" value="POLYNUCLEOTIDYL TRANSFERASE, RIBONUCLEASE H-LIKE SUPERFAMILY PROTEIN"/>
    <property type="match status" value="1"/>
</dbReference>
<dbReference type="InterPro" id="IPR012337">
    <property type="entry name" value="RNaseH-like_sf"/>
</dbReference>
<dbReference type="CDD" id="cd06222">
    <property type="entry name" value="RNase_H_like"/>
    <property type="match status" value="1"/>
</dbReference>
<dbReference type="Pfam" id="PF13456">
    <property type="entry name" value="RVT_3"/>
    <property type="match status" value="1"/>
</dbReference>
<dbReference type="AlphaFoldDB" id="A0A2I4DRN2"/>
<dbReference type="InterPro" id="IPR002156">
    <property type="entry name" value="RNaseH_domain"/>
</dbReference>
<dbReference type="Gene3D" id="3.30.420.10">
    <property type="entry name" value="Ribonuclease H-like superfamily/Ribonuclease H"/>
    <property type="match status" value="1"/>
</dbReference>
<dbReference type="InterPro" id="IPR036397">
    <property type="entry name" value="RNaseH_sf"/>
</dbReference>
<dbReference type="SUPFAM" id="SSF53098">
    <property type="entry name" value="Ribonuclease H-like"/>
    <property type="match status" value="1"/>
</dbReference>
<name>A0A2I4DRN2_JUGRE</name>
<dbReference type="InterPro" id="IPR053151">
    <property type="entry name" value="RNase_H-like"/>
</dbReference>
<accession>A0A2I4DRN2</accession>
<keyword evidence="1" id="KW-1185">Reference proteome</keyword>
<evidence type="ECO:0000313" key="1">
    <source>
        <dbReference type="Proteomes" id="UP000235220"/>
    </source>
</evidence>
<dbReference type="KEGG" id="jre:108982795"/>
<dbReference type="GO" id="GO:0004523">
    <property type="term" value="F:RNA-DNA hybrid ribonuclease activity"/>
    <property type="evidence" value="ECO:0007669"/>
    <property type="project" value="InterPro"/>
</dbReference>
<gene>
    <name evidence="2" type="primary">LOC108982795</name>
</gene>
<dbReference type="PANTHER" id="PTHR47723">
    <property type="entry name" value="OS05G0353850 PROTEIN"/>
    <property type="match status" value="1"/>
</dbReference>
<organism evidence="1 2">
    <name type="scientific">Juglans regia</name>
    <name type="common">English walnut</name>
    <dbReference type="NCBI Taxonomy" id="51240"/>
    <lineage>
        <taxon>Eukaryota</taxon>
        <taxon>Viridiplantae</taxon>
        <taxon>Streptophyta</taxon>
        <taxon>Embryophyta</taxon>
        <taxon>Tracheophyta</taxon>
        <taxon>Spermatophyta</taxon>
        <taxon>Magnoliopsida</taxon>
        <taxon>eudicotyledons</taxon>
        <taxon>Gunneridae</taxon>
        <taxon>Pentapetalae</taxon>
        <taxon>rosids</taxon>
        <taxon>fabids</taxon>
        <taxon>Fagales</taxon>
        <taxon>Juglandaceae</taxon>
        <taxon>Juglans</taxon>
    </lineage>
</organism>
<sequence>MKKGSKCSRHDLQILQILNIPALVPDRKFIKLVVWQKPAQGWFKLNTDGSSLGNPGSSGMGAVLQGLKACKDLGIDFVEIELDSQVVISWWNRRRCGVWYLEDFWEETLAFMDSMVCIVRHVYREGTKVVDWLARSGATGLNSEWRLLRDVPRLLRGLIRLDILGLPSLRCC</sequence>
<reference evidence="2" key="1">
    <citation type="submission" date="2025-08" db="UniProtKB">
        <authorList>
            <consortium name="RefSeq"/>
        </authorList>
    </citation>
    <scope>IDENTIFICATION</scope>
    <source>
        <tissue evidence="2">Leaves</tissue>
    </source>
</reference>
<dbReference type="Gramene" id="Jr06_19110_p1">
    <property type="protein sequence ID" value="cds.Jr06_19110_p1"/>
    <property type="gene ID" value="Jr06_19110"/>
</dbReference>
<evidence type="ECO:0000313" key="2">
    <source>
        <dbReference type="RefSeq" id="XP_018809803.1"/>
    </source>
</evidence>
<dbReference type="GO" id="GO:0003676">
    <property type="term" value="F:nucleic acid binding"/>
    <property type="evidence" value="ECO:0007669"/>
    <property type="project" value="InterPro"/>
</dbReference>
<dbReference type="OrthoDB" id="1227425at2759"/>
<dbReference type="GeneID" id="108982795"/>